<dbReference type="SUPFAM" id="SSF49265">
    <property type="entry name" value="Fibronectin type III"/>
    <property type="match status" value="1"/>
</dbReference>
<evidence type="ECO:0000256" key="13">
    <source>
        <dbReference type="ARBA" id="ARBA00023137"/>
    </source>
</evidence>
<evidence type="ECO:0000256" key="2">
    <source>
        <dbReference type="ARBA" id="ARBA00011902"/>
    </source>
</evidence>
<dbReference type="Pfam" id="PF14575">
    <property type="entry name" value="EphA2_TM"/>
    <property type="match status" value="1"/>
</dbReference>
<dbReference type="SMART" id="SM00219">
    <property type="entry name" value="TyrKc"/>
    <property type="match status" value="1"/>
</dbReference>
<dbReference type="InterPro" id="IPR027936">
    <property type="entry name" value="Eph_TM"/>
</dbReference>
<evidence type="ECO:0000256" key="5">
    <source>
        <dbReference type="ARBA" id="ARBA00022679"/>
    </source>
</evidence>
<evidence type="ECO:0000256" key="11">
    <source>
        <dbReference type="ARBA" id="ARBA00022989"/>
    </source>
</evidence>
<reference evidence="20" key="1">
    <citation type="submission" date="2017-02" db="UniProtKB">
        <authorList>
            <consortium name="WormBaseParasite"/>
        </authorList>
    </citation>
    <scope>IDENTIFICATION</scope>
</reference>
<dbReference type="PANTHER" id="PTHR46877:SF14">
    <property type="entry name" value="RECEPTOR PROTEIN-TYROSINE KINASE"/>
    <property type="match status" value="1"/>
</dbReference>
<evidence type="ECO:0000256" key="10">
    <source>
        <dbReference type="ARBA" id="ARBA00022840"/>
    </source>
</evidence>
<evidence type="ECO:0000256" key="4">
    <source>
        <dbReference type="ARBA" id="ARBA00022553"/>
    </source>
</evidence>
<keyword evidence="4" id="KW-0597">Phosphoprotein</keyword>
<dbReference type="GO" id="GO:0007411">
    <property type="term" value="P:axon guidance"/>
    <property type="evidence" value="ECO:0007669"/>
    <property type="project" value="TreeGrafter"/>
</dbReference>
<evidence type="ECO:0000256" key="12">
    <source>
        <dbReference type="ARBA" id="ARBA00023136"/>
    </source>
</evidence>
<evidence type="ECO:0000313" key="19">
    <source>
        <dbReference type="Proteomes" id="UP000046393"/>
    </source>
</evidence>
<dbReference type="Pfam" id="PF07714">
    <property type="entry name" value="PK_Tyr_Ser-Thr"/>
    <property type="match status" value="1"/>
</dbReference>
<evidence type="ECO:0000313" key="20">
    <source>
        <dbReference type="WBParaSite" id="SMUV_0000627201-mRNA-1"/>
    </source>
</evidence>
<dbReference type="GO" id="GO:0005005">
    <property type="term" value="F:transmembrane-ephrin receptor activity"/>
    <property type="evidence" value="ECO:0007669"/>
    <property type="project" value="TreeGrafter"/>
</dbReference>
<keyword evidence="13" id="KW-0829">Tyrosine-protein kinase</keyword>
<dbReference type="AlphaFoldDB" id="A0A0N5ANS5"/>
<dbReference type="PROSITE" id="PS00107">
    <property type="entry name" value="PROTEIN_KINASE_ATP"/>
    <property type="match status" value="1"/>
</dbReference>
<comment type="subcellular location">
    <subcellularLocation>
        <location evidence="1">Cell membrane</location>
        <topology evidence="1">Single-pass type I membrane protein</topology>
    </subcellularLocation>
</comment>
<keyword evidence="10 16" id="KW-0067">ATP-binding</keyword>
<keyword evidence="5" id="KW-0808">Transferase</keyword>
<dbReference type="InterPro" id="IPR003961">
    <property type="entry name" value="FN3_dom"/>
</dbReference>
<dbReference type="Gene3D" id="1.10.510.10">
    <property type="entry name" value="Transferase(Phosphotransferase) domain 1"/>
    <property type="match status" value="1"/>
</dbReference>
<keyword evidence="6" id="KW-0812">Transmembrane</keyword>
<dbReference type="SUPFAM" id="SSF56112">
    <property type="entry name" value="Protein kinase-like (PK-like)"/>
    <property type="match status" value="1"/>
</dbReference>
<evidence type="ECO:0000256" key="16">
    <source>
        <dbReference type="PROSITE-ProRule" id="PRU10141"/>
    </source>
</evidence>
<dbReference type="InterPro" id="IPR001245">
    <property type="entry name" value="Ser-Thr/Tyr_kinase_cat_dom"/>
</dbReference>
<dbReference type="FunFam" id="3.30.200.20:FF:000802">
    <property type="entry name" value="Ephrin receptor 1"/>
    <property type="match status" value="1"/>
</dbReference>
<keyword evidence="15" id="KW-0325">Glycoprotein</keyword>
<feature type="domain" description="Fibronectin type-III" evidence="18">
    <location>
        <begin position="92"/>
        <end position="190"/>
    </location>
</feature>
<dbReference type="GO" id="GO:0005524">
    <property type="term" value="F:ATP binding"/>
    <property type="evidence" value="ECO:0007669"/>
    <property type="project" value="UniProtKB-UniRule"/>
</dbReference>
<keyword evidence="11" id="KW-1133">Transmembrane helix</keyword>
<dbReference type="Pfam" id="PF00041">
    <property type="entry name" value="fn3"/>
    <property type="match status" value="1"/>
</dbReference>
<keyword evidence="8 16" id="KW-0547">Nucleotide-binding</keyword>
<dbReference type="STRING" id="451379.A0A0N5ANS5"/>
<dbReference type="Gene3D" id="3.30.200.20">
    <property type="entry name" value="Phosphorylase Kinase, domain 1"/>
    <property type="match status" value="1"/>
</dbReference>
<dbReference type="InterPro" id="IPR013783">
    <property type="entry name" value="Ig-like_fold"/>
</dbReference>
<dbReference type="Gene3D" id="2.60.40.10">
    <property type="entry name" value="Immunoglobulins"/>
    <property type="match status" value="1"/>
</dbReference>
<dbReference type="Pfam" id="PF22993">
    <property type="entry name" value="SAM_EPH"/>
    <property type="match status" value="1"/>
</dbReference>
<evidence type="ECO:0000256" key="9">
    <source>
        <dbReference type="ARBA" id="ARBA00022777"/>
    </source>
</evidence>
<feature type="binding site" evidence="16">
    <location>
        <position position="420"/>
    </location>
    <ligand>
        <name>ATP</name>
        <dbReference type="ChEBI" id="CHEBI:30616"/>
    </ligand>
</feature>
<keyword evidence="12" id="KW-0472">Membrane</keyword>
<dbReference type="InterPro" id="IPR011009">
    <property type="entry name" value="Kinase-like_dom_sf"/>
</dbReference>
<keyword evidence="14" id="KW-0675">Receptor</keyword>
<dbReference type="InterPro" id="IPR020635">
    <property type="entry name" value="Tyr_kinase_cat_dom"/>
</dbReference>
<dbReference type="PRINTS" id="PR00109">
    <property type="entry name" value="TYRKINASE"/>
</dbReference>
<keyword evidence="9" id="KW-0418">Kinase</keyword>
<dbReference type="PROSITE" id="PS50853">
    <property type="entry name" value="FN3"/>
    <property type="match status" value="1"/>
</dbReference>
<evidence type="ECO:0000256" key="3">
    <source>
        <dbReference type="ARBA" id="ARBA00022475"/>
    </source>
</evidence>
<proteinExistence type="predicted"/>
<evidence type="ECO:0000256" key="1">
    <source>
        <dbReference type="ARBA" id="ARBA00004251"/>
    </source>
</evidence>
<dbReference type="FunFam" id="1.10.510.10:FF:000268">
    <property type="entry name" value="Receptor protein-tyrosine kinase"/>
    <property type="match status" value="1"/>
</dbReference>
<dbReference type="CDD" id="cd00063">
    <property type="entry name" value="FN3"/>
    <property type="match status" value="2"/>
</dbReference>
<dbReference type="InterPro" id="IPR000719">
    <property type="entry name" value="Prot_kinase_dom"/>
</dbReference>
<dbReference type="GO" id="GO:0030425">
    <property type="term" value="C:dendrite"/>
    <property type="evidence" value="ECO:0007669"/>
    <property type="project" value="TreeGrafter"/>
</dbReference>
<dbReference type="InterPro" id="IPR050449">
    <property type="entry name" value="Ephrin_rcpt_TKs"/>
</dbReference>
<evidence type="ECO:0000256" key="8">
    <source>
        <dbReference type="ARBA" id="ARBA00022741"/>
    </source>
</evidence>
<dbReference type="InterPro" id="IPR017441">
    <property type="entry name" value="Protein_kinase_ATP_BS"/>
</dbReference>
<protein>
    <recommendedName>
        <fullName evidence="2">receptor protein-tyrosine kinase</fullName>
        <ecNumber evidence="2">2.7.10.1</ecNumber>
    </recommendedName>
</protein>
<evidence type="ECO:0000256" key="6">
    <source>
        <dbReference type="ARBA" id="ARBA00022692"/>
    </source>
</evidence>
<dbReference type="EC" id="2.7.10.1" evidence="2"/>
<dbReference type="PANTHER" id="PTHR46877">
    <property type="entry name" value="EPH RECEPTOR A5"/>
    <property type="match status" value="1"/>
</dbReference>
<evidence type="ECO:0000256" key="14">
    <source>
        <dbReference type="ARBA" id="ARBA00023170"/>
    </source>
</evidence>
<feature type="domain" description="Protein kinase" evidence="17">
    <location>
        <begin position="385"/>
        <end position="655"/>
    </location>
</feature>
<sequence>MARFDFFLVTLSSSHSSFKPDSNCLMKDQKHAKCRMKLEKKFKFKFFKHCLPCPAKSSSSSGHVKTVCDCLPDYYRLASESPDYPCTAPPSQPRNLRVTARYNGATGDSVVLEWNEPASLGGRKELRYRIRCLSCPSKATFFPDTATFTGTKIKIHGLEQDMKYKVEIYAENDISASIQHNVRNYATIEILTKYVLKASLRSVEIDGIQNNGVTISWKRPTLRNSDDFEYEVSRFTLIHLLYFTILNLNPQYRYSFKVRALTFHEIGTWTHPLYYKVGYGILPETQKVEDSVSNTSTTTRSKGNRKHFSDCDGLDSYKTGNIGVSDVKKIPENFLVGAPLIQYGSHPSGGYYGNTRIKSYVDPAAYEDPNQALLEFANNIDPNLIHITEVIGSGEFGEVCKGILQPCPKMDAYAKTIAIKTLKPGSSDKAKADFLMEASIMGQFQHENVIRLIGVVTKSEPVMIVTEFMENGSLDQFLRKHDNGQLQIIQILEMLRGIAAGMKYLTDKGYVHRDLAARNVLVDTELNCKIADFGLSRGLEGCGEQEYTTNGGKIPVRWTAPEAITHRKFTASSDVWSFGVVMWEVCSFGERPYWEWTNQKVISEITAGYRLPAPMDTPASLHKLMLRCWDIDRFRRPTFAQILQILEDYCRHPDLVYVDPNSIDVATNVDKIPLPPPCMPPPVPLSEFLMRVGLSHCCKKLNLAGIRSVADLTHHTQIDLINCGLSAEDAQRLQR</sequence>
<dbReference type="WBParaSite" id="SMUV_0000627201-mRNA-1">
    <property type="protein sequence ID" value="SMUV_0000627201-mRNA-1"/>
    <property type="gene ID" value="SMUV_0000627201"/>
</dbReference>
<evidence type="ECO:0000259" key="17">
    <source>
        <dbReference type="PROSITE" id="PS50011"/>
    </source>
</evidence>
<dbReference type="PROSITE" id="PS00109">
    <property type="entry name" value="PROTEIN_KINASE_TYR"/>
    <property type="match status" value="1"/>
</dbReference>
<dbReference type="InterPro" id="IPR036116">
    <property type="entry name" value="FN3_sf"/>
</dbReference>
<dbReference type="SMART" id="SM00060">
    <property type="entry name" value="FN3"/>
    <property type="match status" value="2"/>
</dbReference>
<evidence type="ECO:0000256" key="15">
    <source>
        <dbReference type="ARBA" id="ARBA00023180"/>
    </source>
</evidence>
<evidence type="ECO:0000259" key="18">
    <source>
        <dbReference type="PROSITE" id="PS50853"/>
    </source>
</evidence>
<accession>A0A0N5ANS5</accession>
<keyword evidence="7" id="KW-0732">Signal</keyword>
<dbReference type="PROSITE" id="PS50011">
    <property type="entry name" value="PROTEIN_KINASE_DOM"/>
    <property type="match status" value="1"/>
</dbReference>
<evidence type="ECO:0000256" key="7">
    <source>
        <dbReference type="ARBA" id="ARBA00022729"/>
    </source>
</evidence>
<name>A0A0N5ANS5_9BILA</name>
<dbReference type="InterPro" id="IPR008266">
    <property type="entry name" value="Tyr_kinase_AS"/>
</dbReference>
<dbReference type="InterPro" id="IPR054590">
    <property type="entry name" value="EPH_SAM"/>
</dbReference>
<organism evidence="19 20">
    <name type="scientific">Syphacia muris</name>
    <dbReference type="NCBI Taxonomy" id="451379"/>
    <lineage>
        <taxon>Eukaryota</taxon>
        <taxon>Metazoa</taxon>
        <taxon>Ecdysozoa</taxon>
        <taxon>Nematoda</taxon>
        <taxon>Chromadorea</taxon>
        <taxon>Rhabditida</taxon>
        <taxon>Spirurina</taxon>
        <taxon>Oxyuridomorpha</taxon>
        <taxon>Oxyuroidea</taxon>
        <taxon>Oxyuridae</taxon>
        <taxon>Syphacia</taxon>
    </lineage>
</organism>
<keyword evidence="3" id="KW-1003">Cell membrane</keyword>
<dbReference type="Proteomes" id="UP000046393">
    <property type="component" value="Unplaced"/>
</dbReference>
<dbReference type="GO" id="GO:0005886">
    <property type="term" value="C:plasma membrane"/>
    <property type="evidence" value="ECO:0007669"/>
    <property type="project" value="UniProtKB-SubCell"/>
</dbReference>
<keyword evidence="19" id="KW-1185">Reference proteome</keyword>